<dbReference type="Pfam" id="PF03009">
    <property type="entry name" value="GDPD"/>
    <property type="match status" value="1"/>
</dbReference>
<dbReference type="PANTHER" id="PTHR46211">
    <property type="entry name" value="GLYCEROPHOSPHORYL DIESTER PHOSPHODIESTERASE"/>
    <property type="match status" value="1"/>
</dbReference>
<sequence>MLILGHRGCAYFPENTLKNFMEALKSADGIELDVQKTKDGVLVVSHDENLLRLTGIDKDIRKSNFDEIKDIKIQGEKIATLEEVLEIIESTGKFLDIEVKNPEDFKDVHQVLKRFKLKEYIISSFWHENLYQLKKENPHIKIAFLYVHQPTKSELESYLKKSDFLKPNFLYINEIYEEYYQRLIAWTVNDVEKARFFKNKGIFALISDFPDKILEGLKEEKSMFFSNPYLSYFIQMIDRNSIKRDEKTFSFEAINYVMPLHIEEINIEGGKIETNKNIPFLWNQGERIRFTITIEDDPKIKIRVREIGEVSFSLKDIQKALV</sequence>
<dbReference type="EMBL" id="DTDV01000020">
    <property type="protein sequence ID" value="HGK24358.1"/>
    <property type="molecule type" value="Genomic_DNA"/>
</dbReference>
<dbReference type="SUPFAM" id="SSF51695">
    <property type="entry name" value="PLC-like phosphodiesterases"/>
    <property type="match status" value="1"/>
</dbReference>
<accession>A0A7C2CNE7</accession>
<dbReference type="InterPro" id="IPR030395">
    <property type="entry name" value="GP_PDE_dom"/>
</dbReference>
<dbReference type="Gene3D" id="3.20.20.190">
    <property type="entry name" value="Phosphatidylinositol (PI) phosphodiesterase"/>
    <property type="match status" value="1"/>
</dbReference>
<reference evidence="2" key="1">
    <citation type="journal article" date="2020" name="mSystems">
        <title>Genome- and Community-Level Interaction Insights into Carbon Utilization and Element Cycling Functions of Hydrothermarchaeota in Hydrothermal Sediment.</title>
        <authorList>
            <person name="Zhou Z."/>
            <person name="Liu Y."/>
            <person name="Xu W."/>
            <person name="Pan J."/>
            <person name="Luo Z.H."/>
            <person name="Li M."/>
        </authorList>
    </citation>
    <scope>NUCLEOTIDE SEQUENCE [LARGE SCALE GENOMIC DNA]</scope>
    <source>
        <strain evidence="2">SpSt-70</strain>
    </source>
</reference>
<gene>
    <name evidence="2" type="ORF">ENU78_08035</name>
</gene>
<dbReference type="RefSeq" id="WP_149122253.1">
    <property type="nucleotide sequence ID" value="NZ_VTFL01000001.1"/>
</dbReference>
<name>A0A7C2CNE7_DICTH</name>
<dbReference type="AlphaFoldDB" id="A0A7C2CNE7"/>
<comment type="caution">
    <text evidence="2">The sequence shown here is derived from an EMBL/GenBank/DDBJ whole genome shotgun (WGS) entry which is preliminary data.</text>
</comment>
<proteinExistence type="predicted"/>
<dbReference type="GO" id="GO:0006629">
    <property type="term" value="P:lipid metabolic process"/>
    <property type="evidence" value="ECO:0007669"/>
    <property type="project" value="InterPro"/>
</dbReference>
<evidence type="ECO:0000313" key="2">
    <source>
        <dbReference type="EMBL" id="HGK24358.1"/>
    </source>
</evidence>
<evidence type="ECO:0000259" key="1">
    <source>
        <dbReference type="PROSITE" id="PS51704"/>
    </source>
</evidence>
<feature type="domain" description="GP-PDE" evidence="1">
    <location>
        <begin position="1"/>
        <end position="217"/>
    </location>
</feature>
<dbReference type="PROSITE" id="PS51704">
    <property type="entry name" value="GP_PDE"/>
    <property type="match status" value="1"/>
</dbReference>
<dbReference type="InterPro" id="IPR017946">
    <property type="entry name" value="PLC-like_Pdiesterase_TIM-brl"/>
</dbReference>
<dbReference type="PANTHER" id="PTHR46211:SF1">
    <property type="entry name" value="GLYCEROPHOSPHODIESTER PHOSPHODIESTERASE, CYTOPLASMIC"/>
    <property type="match status" value="1"/>
</dbReference>
<organism evidence="2">
    <name type="scientific">Dictyoglomus thermophilum</name>
    <dbReference type="NCBI Taxonomy" id="14"/>
    <lineage>
        <taxon>Bacteria</taxon>
        <taxon>Pseudomonadati</taxon>
        <taxon>Dictyoglomota</taxon>
        <taxon>Dictyoglomia</taxon>
        <taxon>Dictyoglomales</taxon>
        <taxon>Dictyoglomaceae</taxon>
        <taxon>Dictyoglomus</taxon>
    </lineage>
</organism>
<dbReference type="GO" id="GO:0008081">
    <property type="term" value="F:phosphoric diester hydrolase activity"/>
    <property type="evidence" value="ECO:0007669"/>
    <property type="project" value="InterPro"/>
</dbReference>
<protein>
    <submittedName>
        <fullName evidence="2">Glycerophosphodiester phosphodiesterase</fullName>
    </submittedName>
</protein>